<reference evidence="1" key="1">
    <citation type="journal article" date="2020" name="Stud. Mycol.">
        <title>101 Dothideomycetes genomes: a test case for predicting lifestyles and emergence of pathogens.</title>
        <authorList>
            <person name="Haridas S."/>
            <person name="Albert R."/>
            <person name="Binder M."/>
            <person name="Bloem J."/>
            <person name="Labutti K."/>
            <person name="Salamov A."/>
            <person name="Andreopoulos B."/>
            <person name="Baker S."/>
            <person name="Barry K."/>
            <person name="Bills G."/>
            <person name="Bluhm B."/>
            <person name="Cannon C."/>
            <person name="Castanera R."/>
            <person name="Culley D."/>
            <person name="Daum C."/>
            <person name="Ezra D."/>
            <person name="Gonzalez J."/>
            <person name="Henrissat B."/>
            <person name="Kuo A."/>
            <person name="Liang C."/>
            <person name="Lipzen A."/>
            <person name="Lutzoni F."/>
            <person name="Magnuson J."/>
            <person name="Mondo S."/>
            <person name="Nolan M."/>
            <person name="Ohm R."/>
            <person name="Pangilinan J."/>
            <person name="Park H.-J."/>
            <person name="Ramirez L."/>
            <person name="Alfaro M."/>
            <person name="Sun H."/>
            <person name="Tritt A."/>
            <person name="Yoshinaga Y."/>
            <person name="Zwiers L.-H."/>
            <person name="Turgeon B."/>
            <person name="Goodwin S."/>
            <person name="Spatafora J."/>
            <person name="Crous P."/>
            <person name="Grigoriev I."/>
        </authorList>
    </citation>
    <scope>NUCLEOTIDE SEQUENCE</scope>
    <source>
        <strain evidence="1">CBS 123094</strain>
    </source>
</reference>
<sequence length="302" mass="34473">MATSKLLKLPAEIRNPIFRDVLTAPPISILQCDSTTNLDRGRLTAYATTLPGPAGKRASPDTIREFNQLKYVCRQLYTETVNLELQFNELYITRFNEFNGQSSPGGQLYKILHTLPPATLKYGVTFVLNDYLCLPPFCLEFGGSGYLNGLNEDPRLLASLADLCNQHPYITVKYLILCQSLPYFLVQHVSDVGFALNVLTLILRETNGHFETFRWAVEQSLGNRLAIELLRWKGDMGKSDWEAKNLKFYVGITGEGAQRDRDWILEEIEAEISWCQRFPPSRNIDFYLRFRDSLLEAVEQGF</sequence>
<name>A0A6A5WHG5_9PLEO</name>
<keyword evidence="2" id="KW-1185">Reference proteome</keyword>
<protein>
    <submittedName>
        <fullName evidence="1">Uncharacterized protein</fullName>
    </submittedName>
</protein>
<dbReference type="PANTHER" id="PTHR42085">
    <property type="entry name" value="F-BOX DOMAIN-CONTAINING PROTEIN"/>
    <property type="match status" value="1"/>
</dbReference>
<dbReference type="Proteomes" id="UP000799779">
    <property type="component" value="Unassembled WGS sequence"/>
</dbReference>
<dbReference type="EMBL" id="ML977583">
    <property type="protein sequence ID" value="KAF2001340.1"/>
    <property type="molecule type" value="Genomic_DNA"/>
</dbReference>
<evidence type="ECO:0000313" key="1">
    <source>
        <dbReference type="EMBL" id="KAF2001340.1"/>
    </source>
</evidence>
<gene>
    <name evidence="1" type="ORF">P154DRAFT_596469</name>
</gene>
<dbReference type="InterPro" id="IPR038883">
    <property type="entry name" value="AN11006-like"/>
</dbReference>
<evidence type="ECO:0000313" key="2">
    <source>
        <dbReference type="Proteomes" id="UP000799779"/>
    </source>
</evidence>
<organism evidence="1 2">
    <name type="scientific">Amniculicola lignicola CBS 123094</name>
    <dbReference type="NCBI Taxonomy" id="1392246"/>
    <lineage>
        <taxon>Eukaryota</taxon>
        <taxon>Fungi</taxon>
        <taxon>Dikarya</taxon>
        <taxon>Ascomycota</taxon>
        <taxon>Pezizomycotina</taxon>
        <taxon>Dothideomycetes</taxon>
        <taxon>Pleosporomycetidae</taxon>
        <taxon>Pleosporales</taxon>
        <taxon>Amniculicolaceae</taxon>
        <taxon>Amniculicola</taxon>
    </lineage>
</organism>
<dbReference type="OrthoDB" id="4790878at2759"/>
<proteinExistence type="predicted"/>
<dbReference type="AlphaFoldDB" id="A0A6A5WHG5"/>
<accession>A0A6A5WHG5</accession>
<dbReference type="PANTHER" id="PTHR42085:SF1">
    <property type="entry name" value="F-BOX DOMAIN-CONTAINING PROTEIN"/>
    <property type="match status" value="1"/>
</dbReference>